<feature type="compositionally biased region" description="Pro residues" evidence="1">
    <location>
        <begin position="173"/>
        <end position="182"/>
    </location>
</feature>
<feature type="chain" id="PRO_5024464491" description="DUF5666 domain-containing protein" evidence="2">
    <location>
        <begin position="22"/>
        <end position="273"/>
    </location>
</feature>
<feature type="region of interest" description="Disordered" evidence="1">
    <location>
        <begin position="168"/>
        <end position="201"/>
    </location>
</feature>
<comment type="caution">
    <text evidence="3">The sequence shown here is derived from an EMBL/GenBank/DDBJ whole genome shotgun (WGS) entry which is preliminary data.</text>
</comment>
<feature type="region of interest" description="Disordered" evidence="1">
    <location>
        <begin position="22"/>
        <end position="86"/>
    </location>
</feature>
<reference evidence="3 4" key="1">
    <citation type="submission" date="2019-05" db="EMBL/GenBank/DDBJ databases">
        <title>Hymenobacter edaphi sp. nov., isolated from abandoned arsenic-contaminated farmland soil.</title>
        <authorList>
            <person name="Nie L."/>
        </authorList>
    </citation>
    <scope>NUCLEOTIDE SEQUENCE [LARGE SCALE GENOMIC DNA]</scope>
    <source>
        <strain evidence="3 4">1-3-3-8</strain>
    </source>
</reference>
<feature type="compositionally biased region" description="Low complexity" evidence="1">
    <location>
        <begin position="35"/>
        <end position="55"/>
    </location>
</feature>
<keyword evidence="2" id="KW-0732">Signal</keyword>
<sequence>MVRPLFTATLLLLLAAPLAEAQQTPAKTKVKTKRTAASATAAPSNSPAAPAEATLPAPPPGGPAGPAGPRPPHPGPGAPRAKGGAQALSNFSGTLTEYTAGNDEQVYDGFTLKTSAGTETVRFPRHLGRELMAAAKAGSNVSLTGFRDTDPEGRSALHLVSLTAGGQTVQATLPPPPPPTTPRTPEAASAQGTISRLDADPQGRTRAVLLNDGTILHLPPAAVEQLAEKLKVGARVAATGDLRPRPEGEVAIRPVRVLRTQTITLDGVQFLVR</sequence>
<feature type="compositionally biased region" description="Pro residues" evidence="1">
    <location>
        <begin position="56"/>
        <end position="77"/>
    </location>
</feature>
<name>A0A5R8WP55_9BACT</name>
<evidence type="ECO:0000313" key="4">
    <source>
        <dbReference type="Proteomes" id="UP000305517"/>
    </source>
</evidence>
<gene>
    <name evidence="3" type="ORF">FDY95_14855</name>
</gene>
<dbReference type="RefSeq" id="WP_138078835.1">
    <property type="nucleotide sequence ID" value="NZ_VAJM01000006.1"/>
</dbReference>
<dbReference type="EMBL" id="VAJM01000006">
    <property type="protein sequence ID" value="TLM91835.1"/>
    <property type="molecule type" value="Genomic_DNA"/>
</dbReference>
<feature type="signal peptide" evidence="2">
    <location>
        <begin position="1"/>
        <end position="21"/>
    </location>
</feature>
<evidence type="ECO:0008006" key="5">
    <source>
        <dbReference type="Google" id="ProtNLM"/>
    </source>
</evidence>
<dbReference type="AlphaFoldDB" id="A0A5R8WP55"/>
<keyword evidence="4" id="KW-1185">Reference proteome</keyword>
<evidence type="ECO:0000256" key="2">
    <source>
        <dbReference type="SAM" id="SignalP"/>
    </source>
</evidence>
<organism evidence="3 4">
    <name type="scientific">Hymenobacter jeollabukensis</name>
    <dbReference type="NCBI Taxonomy" id="2025313"/>
    <lineage>
        <taxon>Bacteria</taxon>
        <taxon>Pseudomonadati</taxon>
        <taxon>Bacteroidota</taxon>
        <taxon>Cytophagia</taxon>
        <taxon>Cytophagales</taxon>
        <taxon>Hymenobacteraceae</taxon>
        <taxon>Hymenobacter</taxon>
    </lineage>
</organism>
<dbReference type="OrthoDB" id="880749at2"/>
<proteinExistence type="predicted"/>
<protein>
    <recommendedName>
        <fullName evidence="5">DUF5666 domain-containing protein</fullName>
    </recommendedName>
</protein>
<evidence type="ECO:0000313" key="3">
    <source>
        <dbReference type="EMBL" id="TLM91835.1"/>
    </source>
</evidence>
<accession>A0A5R8WP55</accession>
<dbReference type="Proteomes" id="UP000305517">
    <property type="component" value="Unassembled WGS sequence"/>
</dbReference>
<evidence type="ECO:0000256" key="1">
    <source>
        <dbReference type="SAM" id="MobiDB-lite"/>
    </source>
</evidence>